<dbReference type="InterPro" id="IPR050815">
    <property type="entry name" value="TF_fung"/>
</dbReference>
<dbReference type="Pfam" id="PF04082">
    <property type="entry name" value="Fungal_trans"/>
    <property type="match status" value="1"/>
</dbReference>
<evidence type="ECO:0000256" key="6">
    <source>
        <dbReference type="SAM" id="MobiDB-lite"/>
    </source>
</evidence>
<evidence type="ECO:0000256" key="2">
    <source>
        <dbReference type="ARBA" id="ARBA00022723"/>
    </source>
</evidence>
<dbReference type="EMBL" id="JAVRRA010008766">
    <property type="protein sequence ID" value="KAK5255963.1"/>
    <property type="molecule type" value="Genomic_DNA"/>
</dbReference>
<keyword evidence="5" id="KW-0539">Nucleus</keyword>
<gene>
    <name evidence="8" type="ORF">LTR16_004326</name>
</gene>
<name>A0ABR0LXA2_9PEZI</name>
<organism evidence="8 9">
    <name type="scientific">Cryomyces antarcticus</name>
    <dbReference type="NCBI Taxonomy" id="329879"/>
    <lineage>
        <taxon>Eukaryota</taxon>
        <taxon>Fungi</taxon>
        <taxon>Dikarya</taxon>
        <taxon>Ascomycota</taxon>
        <taxon>Pezizomycotina</taxon>
        <taxon>Dothideomycetes</taxon>
        <taxon>Dothideomycetes incertae sedis</taxon>
        <taxon>Cryomyces</taxon>
    </lineage>
</organism>
<feature type="region of interest" description="Disordered" evidence="6">
    <location>
        <begin position="1"/>
        <end position="25"/>
    </location>
</feature>
<evidence type="ECO:0000256" key="1">
    <source>
        <dbReference type="ARBA" id="ARBA00004123"/>
    </source>
</evidence>
<sequence length="343" mass="38813">MALRSEAQHFGIDHTEGPNASRHGGDAFVEQEIRRRTFWSCFVMDRYLSSGKYRPQMLDVKDLRIQLPSSERAFLFGEKVRTLLLGEDTKQATGIAKVQDQPRLSVLRGAGREDELRSSVPSDRTANGGIGSRYQENGVGGGSESGRWEVDADEGVVSRYIRALEIYGRVVRWSCSGGRRRETYPPWDERCGFYQLRTLLHAYHDSLPHNLTLSPQNIAAHITSKTSTPYTLIHTVYLLCHVMLHREYLPFIPIRCSKPEGPLDPPLFPPSDYEIPPSFWDDSARECFKAARDIMDLVRTCQEWGVLVETPIVGFAIYTVAFVGVYCINFPQMDPDGFMCKAA</sequence>
<dbReference type="PANTHER" id="PTHR47338:SF5">
    <property type="entry name" value="ZN(II)2CYS6 TRANSCRIPTION FACTOR (EUROFUNG)"/>
    <property type="match status" value="1"/>
</dbReference>
<feature type="non-terminal residue" evidence="8">
    <location>
        <position position="343"/>
    </location>
</feature>
<evidence type="ECO:0000313" key="9">
    <source>
        <dbReference type="Proteomes" id="UP001357485"/>
    </source>
</evidence>
<comment type="caution">
    <text evidence="8">The sequence shown here is derived from an EMBL/GenBank/DDBJ whole genome shotgun (WGS) entry which is preliminary data.</text>
</comment>
<keyword evidence="2" id="KW-0479">Metal-binding</keyword>
<reference evidence="8 9" key="1">
    <citation type="submission" date="2023-08" db="EMBL/GenBank/DDBJ databases">
        <title>Black Yeasts Isolated from many extreme environments.</title>
        <authorList>
            <person name="Coleine C."/>
            <person name="Stajich J.E."/>
            <person name="Selbmann L."/>
        </authorList>
    </citation>
    <scope>NUCLEOTIDE SEQUENCE [LARGE SCALE GENOMIC DNA]</scope>
    <source>
        <strain evidence="8 9">CCFEE 536</strain>
    </source>
</reference>
<dbReference type="Proteomes" id="UP001357485">
    <property type="component" value="Unassembled WGS sequence"/>
</dbReference>
<dbReference type="PANTHER" id="PTHR47338">
    <property type="entry name" value="ZN(II)2CYS6 TRANSCRIPTION FACTOR (EUROFUNG)-RELATED"/>
    <property type="match status" value="1"/>
</dbReference>
<keyword evidence="4" id="KW-0804">Transcription</keyword>
<comment type="subcellular location">
    <subcellularLocation>
        <location evidence="1">Nucleus</location>
    </subcellularLocation>
</comment>
<evidence type="ECO:0000256" key="4">
    <source>
        <dbReference type="ARBA" id="ARBA00023163"/>
    </source>
</evidence>
<feature type="region of interest" description="Disordered" evidence="6">
    <location>
        <begin position="110"/>
        <end position="146"/>
    </location>
</feature>
<dbReference type="CDD" id="cd12148">
    <property type="entry name" value="fungal_TF_MHR"/>
    <property type="match status" value="1"/>
</dbReference>
<protein>
    <recommendedName>
        <fullName evidence="7">Xylanolytic transcriptional activator regulatory domain-containing protein</fullName>
    </recommendedName>
</protein>
<evidence type="ECO:0000259" key="7">
    <source>
        <dbReference type="Pfam" id="PF04082"/>
    </source>
</evidence>
<proteinExistence type="predicted"/>
<evidence type="ECO:0000256" key="3">
    <source>
        <dbReference type="ARBA" id="ARBA00023015"/>
    </source>
</evidence>
<evidence type="ECO:0000313" key="8">
    <source>
        <dbReference type="EMBL" id="KAK5255963.1"/>
    </source>
</evidence>
<keyword evidence="9" id="KW-1185">Reference proteome</keyword>
<keyword evidence="3" id="KW-0805">Transcription regulation</keyword>
<dbReference type="InterPro" id="IPR007219">
    <property type="entry name" value="XnlR_reg_dom"/>
</dbReference>
<accession>A0ABR0LXA2</accession>
<feature type="domain" description="Xylanolytic transcriptional activator regulatory" evidence="7">
    <location>
        <begin position="29"/>
        <end position="74"/>
    </location>
</feature>
<evidence type="ECO:0000256" key="5">
    <source>
        <dbReference type="ARBA" id="ARBA00023242"/>
    </source>
</evidence>